<accession>A0A2T4VWC5</accession>
<keyword evidence="4" id="KW-0998">Cell outer membrane</keyword>
<evidence type="ECO:0000259" key="7">
    <source>
        <dbReference type="Pfam" id="PF13505"/>
    </source>
</evidence>
<evidence type="ECO:0000313" key="8">
    <source>
        <dbReference type="EMBL" id="PTL86081.1"/>
    </source>
</evidence>
<evidence type="ECO:0000313" key="9">
    <source>
        <dbReference type="Proteomes" id="UP000240811"/>
    </source>
</evidence>
<name>A0A2T4VWC5_9HYPH</name>
<comment type="subcellular location">
    <subcellularLocation>
        <location evidence="1">Cell outer membrane</location>
    </subcellularLocation>
</comment>
<dbReference type="PANTHER" id="PTHR34001">
    <property type="entry name" value="BLL7405 PROTEIN"/>
    <property type="match status" value="1"/>
</dbReference>
<dbReference type="Gene3D" id="2.40.160.20">
    <property type="match status" value="1"/>
</dbReference>
<dbReference type="GO" id="GO:0009279">
    <property type="term" value="C:cell outer membrane"/>
    <property type="evidence" value="ECO:0007669"/>
    <property type="project" value="UniProtKB-SubCell"/>
</dbReference>
<keyword evidence="3" id="KW-0472">Membrane</keyword>
<dbReference type="AlphaFoldDB" id="A0A2T4VWC5"/>
<proteinExistence type="inferred from homology"/>
<organism evidence="8 9">
    <name type="scientific">Candidatus Liberibacter europaeus</name>
    <dbReference type="NCBI Taxonomy" id="744859"/>
    <lineage>
        <taxon>Bacteria</taxon>
        <taxon>Pseudomonadati</taxon>
        <taxon>Pseudomonadota</taxon>
        <taxon>Alphaproteobacteria</taxon>
        <taxon>Hyphomicrobiales</taxon>
        <taxon>Rhizobiaceae</taxon>
        <taxon>Liberibacter</taxon>
    </lineage>
</organism>
<evidence type="ECO:0000256" key="3">
    <source>
        <dbReference type="ARBA" id="ARBA00023136"/>
    </source>
</evidence>
<dbReference type="InterPro" id="IPR011250">
    <property type="entry name" value="OMP/PagP_B-barrel"/>
</dbReference>
<feature type="chain" id="PRO_5015452185" description="Outer membrane protein beta-barrel domain-containing protein" evidence="6">
    <location>
        <begin position="24"/>
        <end position="245"/>
    </location>
</feature>
<comment type="similarity">
    <text evidence="5">Belongs to the Omp25/RopB family.</text>
</comment>
<protein>
    <recommendedName>
        <fullName evidence="7">Outer membrane protein beta-barrel domain-containing protein</fullName>
    </recommendedName>
</protein>
<dbReference type="Pfam" id="PF13505">
    <property type="entry name" value="OMP_b-brl"/>
    <property type="match status" value="1"/>
</dbReference>
<evidence type="ECO:0000256" key="5">
    <source>
        <dbReference type="ARBA" id="ARBA00038306"/>
    </source>
</evidence>
<keyword evidence="2 6" id="KW-0732">Signal</keyword>
<dbReference type="SUPFAM" id="SSF56925">
    <property type="entry name" value="OMPA-like"/>
    <property type="match status" value="1"/>
</dbReference>
<dbReference type="EMBL" id="PSQJ01000012">
    <property type="protein sequence ID" value="PTL86081.1"/>
    <property type="molecule type" value="Genomic_DNA"/>
</dbReference>
<gene>
    <name evidence="8" type="ORF">C4617_05545</name>
</gene>
<sequence>MQKFFLAVGVSSLSLASFYSAQAADAVRRQYANNSRGIVSTASHNAGSRYVPYNNYTDGMYIGLKAQGKSSFLPHVDKVENGNQISAGPGVYAGYNMQVGSMVYGIEAEGSYLFNFSNDSDKDLKADSLSNDTSKPALKAKQYGPQGTVQVRVGTEIVDSVLGYVSGGLSAAQNNYHVAKSTAPAVTEHDETGLDVGGAFGLGVDITLVDDLIARVGYNVAYYPSVENQQNKLQHNISVGVAMKF</sequence>
<evidence type="ECO:0000256" key="6">
    <source>
        <dbReference type="SAM" id="SignalP"/>
    </source>
</evidence>
<feature type="signal peptide" evidence="6">
    <location>
        <begin position="1"/>
        <end position="23"/>
    </location>
</feature>
<comment type="caution">
    <text evidence="8">The sequence shown here is derived from an EMBL/GenBank/DDBJ whole genome shotgun (WGS) entry which is preliminary data.</text>
</comment>
<dbReference type="Proteomes" id="UP000240811">
    <property type="component" value="Unassembled WGS sequence"/>
</dbReference>
<evidence type="ECO:0000256" key="2">
    <source>
        <dbReference type="ARBA" id="ARBA00022729"/>
    </source>
</evidence>
<evidence type="ECO:0000256" key="1">
    <source>
        <dbReference type="ARBA" id="ARBA00004442"/>
    </source>
</evidence>
<reference evidence="9" key="1">
    <citation type="submission" date="2018-02" db="EMBL/GenBank/DDBJ databases">
        <title>Genome sequence of Candidatus Liberibacter europaeus.</title>
        <authorList>
            <person name="Frampton R.A."/>
            <person name="Thompson S.M."/>
            <person name="David C."/>
            <person name="Addison S.M."/>
            <person name="Smith G.R."/>
        </authorList>
    </citation>
    <scope>NUCLEOTIDE SEQUENCE [LARGE SCALE GENOMIC DNA]</scope>
</reference>
<dbReference type="InterPro" id="IPR051692">
    <property type="entry name" value="OMP-like"/>
</dbReference>
<feature type="domain" description="Outer membrane protein beta-barrel" evidence="7">
    <location>
        <begin position="56"/>
        <end position="245"/>
    </location>
</feature>
<evidence type="ECO:0000256" key="4">
    <source>
        <dbReference type="ARBA" id="ARBA00023237"/>
    </source>
</evidence>
<dbReference type="InterPro" id="IPR027385">
    <property type="entry name" value="Beta-barrel_OMP"/>
</dbReference>
<dbReference type="PANTHER" id="PTHR34001:SF3">
    <property type="entry name" value="BLL7405 PROTEIN"/>
    <property type="match status" value="1"/>
</dbReference>